<evidence type="ECO:0000313" key="2">
    <source>
        <dbReference type="EMBL" id="CAG8639311.1"/>
    </source>
</evidence>
<feature type="domain" description="Putative restriction endonuclease" evidence="1">
    <location>
        <begin position="111"/>
        <end position="240"/>
    </location>
</feature>
<evidence type="ECO:0000259" key="1">
    <source>
        <dbReference type="Pfam" id="PF05685"/>
    </source>
</evidence>
<proteinExistence type="predicted"/>
<dbReference type="InterPro" id="IPR008538">
    <property type="entry name" value="Uma2"/>
</dbReference>
<dbReference type="EMBL" id="CAJVPI010002253">
    <property type="protein sequence ID" value="CAG8639311.1"/>
    <property type="molecule type" value="Genomic_DNA"/>
</dbReference>
<dbReference type="InterPro" id="IPR011335">
    <property type="entry name" value="Restrct_endonuc-II-like"/>
</dbReference>
<gene>
    <name evidence="2" type="ORF">PBRASI_LOCUS9684</name>
</gene>
<dbReference type="AlphaFoldDB" id="A0A9N9H069"/>
<feature type="non-terminal residue" evidence="2">
    <location>
        <position position="1"/>
    </location>
</feature>
<organism evidence="2 3">
    <name type="scientific">Paraglomus brasilianum</name>
    <dbReference type="NCBI Taxonomy" id="144538"/>
    <lineage>
        <taxon>Eukaryota</taxon>
        <taxon>Fungi</taxon>
        <taxon>Fungi incertae sedis</taxon>
        <taxon>Mucoromycota</taxon>
        <taxon>Glomeromycotina</taxon>
        <taxon>Glomeromycetes</taxon>
        <taxon>Paraglomerales</taxon>
        <taxon>Paraglomeraceae</taxon>
        <taxon>Paraglomus</taxon>
    </lineage>
</organism>
<dbReference type="SUPFAM" id="SSF52980">
    <property type="entry name" value="Restriction endonuclease-like"/>
    <property type="match status" value="1"/>
</dbReference>
<keyword evidence="3" id="KW-1185">Reference proteome</keyword>
<name>A0A9N9H069_9GLOM</name>
<protein>
    <submittedName>
        <fullName evidence="2">6523_t:CDS:1</fullName>
    </submittedName>
</protein>
<dbReference type="Proteomes" id="UP000789739">
    <property type="component" value="Unassembled WGS sequence"/>
</dbReference>
<reference evidence="2" key="1">
    <citation type="submission" date="2021-06" db="EMBL/GenBank/DDBJ databases">
        <authorList>
            <person name="Kallberg Y."/>
            <person name="Tangrot J."/>
            <person name="Rosling A."/>
        </authorList>
    </citation>
    <scope>NUCLEOTIDE SEQUENCE</scope>
    <source>
        <strain evidence="2">BR232B</strain>
    </source>
</reference>
<dbReference type="Pfam" id="PF05685">
    <property type="entry name" value="Uma2"/>
    <property type="match status" value="1"/>
</dbReference>
<evidence type="ECO:0000313" key="3">
    <source>
        <dbReference type="Proteomes" id="UP000789739"/>
    </source>
</evidence>
<accession>A0A9N9H069</accession>
<dbReference type="InterPro" id="IPR012296">
    <property type="entry name" value="Nuclease_put_TT1808"/>
</dbReference>
<dbReference type="Gene3D" id="3.90.1570.10">
    <property type="entry name" value="tt1808, chain A"/>
    <property type="match status" value="1"/>
</dbReference>
<dbReference type="GO" id="GO:0006302">
    <property type="term" value="P:double-strand break repair"/>
    <property type="evidence" value="ECO:0007669"/>
    <property type="project" value="UniProtKB-ARBA"/>
</dbReference>
<comment type="caution">
    <text evidence="2">The sequence shown here is derived from an EMBL/GenBank/DDBJ whole genome shotgun (WGS) entry which is preliminary data.</text>
</comment>
<dbReference type="OrthoDB" id="2307807at2759"/>
<sequence>TLKFKVYIRKNYSSDNTNNYSTYYRYQSKKIFTTPSNTDMKTSTEFSVSSSASSSAYKKRLGITLDVVELAKKSLFESAKMEEKRKPESSEVIVKEDVSLDDFLDYRKSDLRLPVRLYLRDGKIIINEIPTVIRATVIALFNVLMGSWNCQDLRYGVDTTMILNQNNVKEPDLWVRPVQRPRPPLAQAMDRFGTPYPTMIVEVGHTQGLPDMHRKVELYFDVRTTIQIVLTIKIYKPRVDHTAAMIAALYLRTSPSPLIPVDVRSFGTSGPANVSKYYVYNDMGVPHHIFMGVGLSDINNNPFPPCAMAGIPAYQMNIPATELFDGDPTGVPASAIGGFNLDLWEFQVVIRESFNIP</sequence>